<dbReference type="Pfam" id="PF00248">
    <property type="entry name" value="Aldo_ket_red"/>
    <property type="match status" value="1"/>
</dbReference>
<evidence type="ECO:0000256" key="2">
    <source>
        <dbReference type="ARBA" id="ARBA00023004"/>
    </source>
</evidence>
<dbReference type="Proteomes" id="UP000823616">
    <property type="component" value="Unassembled WGS sequence"/>
</dbReference>
<protein>
    <submittedName>
        <fullName evidence="5">Aldo/keto reductase</fullName>
    </submittedName>
</protein>
<gene>
    <name evidence="5" type="ORF">IAA96_00635</name>
</gene>
<feature type="domain" description="4Fe-4S ferredoxin-type" evidence="4">
    <location>
        <begin position="338"/>
        <end position="368"/>
    </location>
</feature>
<evidence type="ECO:0000313" key="5">
    <source>
        <dbReference type="EMBL" id="MBO8449599.1"/>
    </source>
</evidence>
<keyword evidence="3" id="KW-0411">Iron-sulfur</keyword>
<sequence>MVYRNFKDLQISALGLGTMRLPVIRGEDSAVDQAQVNEMVKMAVEGGVNYFDTAWGYHGGNSETSVAEALQPYPRASYFLADKFPGYDLANFGKTKEIFARQLEKCRTDYFDFYLFHNVCELNISHYLDEEKWHTYSDLIRLRDEGKIRHLGFSCHGDMDVLQSFLNAYGKDMEFCQLQINWIDWRFQNAGEKVELLNKWNIPVWVMEPLRGGKLASLRPEDGQKLHALRPGETVPAWAFRFLQSVPGVTVILSGMSSAGQLAENLRTFRDERPLNAEEWKTLTAIGDEMVKQIALPCTACRYCVPHCPKHLDIPRLLSFYNEHVFTGGGFLAPMALASFDKDKLPSECIGCGSCRKVCPQGIDIPAAMKDFTAKVGA</sequence>
<keyword evidence="1" id="KW-0479">Metal-binding</keyword>
<dbReference type="InterPro" id="IPR017900">
    <property type="entry name" value="4Fe4S_Fe_S_CS"/>
</dbReference>
<dbReference type="SUPFAM" id="SSF51430">
    <property type="entry name" value="NAD(P)-linked oxidoreductase"/>
    <property type="match status" value="1"/>
</dbReference>
<dbReference type="SUPFAM" id="SSF46548">
    <property type="entry name" value="alpha-helical ferredoxin"/>
    <property type="match status" value="1"/>
</dbReference>
<dbReference type="GO" id="GO:0046872">
    <property type="term" value="F:metal ion binding"/>
    <property type="evidence" value="ECO:0007669"/>
    <property type="project" value="UniProtKB-KW"/>
</dbReference>
<evidence type="ECO:0000256" key="3">
    <source>
        <dbReference type="ARBA" id="ARBA00023014"/>
    </source>
</evidence>
<dbReference type="EMBL" id="JADIMS010000011">
    <property type="protein sequence ID" value="MBO8449599.1"/>
    <property type="molecule type" value="Genomic_DNA"/>
</dbReference>
<evidence type="ECO:0000259" key="4">
    <source>
        <dbReference type="PROSITE" id="PS51379"/>
    </source>
</evidence>
<reference evidence="5" key="1">
    <citation type="submission" date="2020-10" db="EMBL/GenBank/DDBJ databases">
        <authorList>
            <person name="Gilroy R."/>
        </authorList>
    </citation>
    <scope>NUCLEOTIDE SEQUENCE</scope>
    <source>
        <strain evidence="5">B3-4054</strain>
    </source>
</reference>
<evidence type="ECO:0000256" key="1">
    <source>
        <dbReference type="ARBA" id="ARBA00022723"/>
    </source>
</evidence>
<dbReference type="Gene3D" id="3.20.20.100">
    <property type="entry name" value="NADP-dependent oxidoreductase domain"/>
    <property type="match status" value="1"/>
</dbReference>
<evidence type="ECO:0000313" key="6">
    <source>
        <dbReference type="Proteomes" id="UP000823616"/>
    </source>
</evidence>
<dbReference type="PANTHER" id="PTHR43312">
    <property type="entry name" value="D-THREO-ALDOSE 1-DEHYDROGENASE"/>
    <property type="match status" value="1"/>
</dbReference>
<dbReference type="Pfam" id="PF13187">
    <property type="entry name" value="Fer4_9"/>
    <property type="match status" value="1"/>
</dbReference>
<proteinExistence type="predicted"/>
<name>A0A9D9ELC2_9SPIR</name>
<dbReference type="InterPro" id="IPR036812">
    <property type="entry name" value="NAD(P)_OxRdtase_dom_sf"/>
</dbReference>
<dbReference type="Gene3D" id="3.30.70.20">
    <property type="match status" value="1"/>
</dbReference>
<dbReference type="InterPro" id="IPR017896">
    <property type="entry name" value="4Fe4S_Fe-S-bd"/>
</dbReference>
<dbReference type="CDD" id="cd19096">
    <property type="entry name" value="AKR_Fe-S_oxidoreductase"/>
    <property type="match status" value="1"/>
</dbReference>
<dbReference type="GO" id="GO:0051536">
    <property type="term" value="F:iron-sulfur cluster binding"/>
    <property type="evidence" value="ECO:0007669"/>
    <property type="project" value="UniProtKB-KW"/>
</dbReference>
<reference evidence="5" key="2">
    <citation type="journal article" date="2021" name="PeerJ">
        <title>Extensive microbial diversity within the chicken gut microbiome revealed by metagenomics and culture.</title>
        <authorList>
            <person name="Gilroy R."/>
            <person name="Ravi A."/>
            <person name="Getino M."/>
            <person name="Pursley I."/>
            <person name="Horton D.L."/>
            <person name="Alikhan N.F."/>
            <person name="Baker D."/>
            <person name="Gharbi K."/>
            <person name="Hall N."/>
            <person name="Watson M."/>
            <person name="Adriaenssens E.M."/>
            <person name="Foster-Nyarko E."/>
            <person name="Jarju S."/>
            <person name="Secka A."/>
            <person name="Antonio M."/>
            <person name="Oren A."/>
            <person name="Chaudhuri R.R."/>
            <person name="La Ragione R."/>
            <person name="Hildebrand F."/>
            <person name="Pallen M.J."/>
        </authorList>
    </citation>
    <scope>NUCLEOTIDE SEQUENCE</scope>
    <source>
        <strain evidence="5">B3-4054</strain>
    </source>
</reference>
<keyword evidence="2" id="KW-0408">Iron</keyword>
<dbReference type="PROSITE" id="PS00198">
    <property type="entry name" value="4FE4S_FER_1"/>
    <property type="match status" value="1"/>
</dbReference>
<organism evidence="5 6">
    <name type="scientific">Candidatus Avitreponema avistercoris</name>
    <dbReference type="NCBI Taxonomy" id="2840705"/>
    <lineage>
        <taxon>Bacteria</taxon>
        <taxon>Pseudomonadati</taxon>
        <taxon>Spirochaetota</taxon>
        <taxon>Spirochaetia</taxon>
        <taxon>Spirochaetales</taxon>
        <taxon>Candidatus Avitreponema</taxon>
    </lineage>
</organism>
<dbReference type="AlphaFoldDB" id="A0A9D9ELC2"/>
<dbReference type="PANTHER" id="PTHR43312:SF2">
    <property type="entry name" value="OXIDOREDUCTASE"/>
    <property type="match status" value="1"/>
</dbReference>
<accession>A0A9D9ELC2</accession>
<dbReference type="PROSITE" id="PS51379">
    <property type="entry name" value="4FE4S_FER_2"/>
    <property type="match status" value="1"/>
</dbReference>
<comment type="caution">
    <text evidence="5">The sequence shown here is derived from an EMBL/GenBank/DDBJ whole genome shotgun (WGS) entry which is preliminary data.</text>
</comment>
<dbReference type="InterPro" id="IPR023210">
    <property type="entry name" value="NADP_OxRdtase_dom"/>
</dbReference>
<dbReference type="InterPro" id="IPR053135">
    <property type="entry name" value="AKR2_Oxidoreductase"/>
</dbReference>